<dbReference type="RefSeq" id="XP_071900951.1">
    <property type="nucleotide sequence ID" value="XM_072044850.1"/>
</dbReference>
<organism evidence="3 4">
    <name type="scientific">Coffea arabica</name>
    <name type="common">Arabian coffee</name>
    <dbReference type="NCBI Taxonomy" id="13443"/>
    <lineage>
        <taxon>Eukaryota</taxon>
        <taxon>Viridiplantae</taxon>
        <taxon>Streptophyta</taxon>
        <taxon>Embryophyta</taxon>
        <taxon>Tracheophyta</taxon>
        <taxon>Spermatophyta</taxon>
        <taxon>Magnoliopsida</taxon>
        <taxon>eudicotyledons</taxon>
        <taxon>Gunneridae</taxon>
        <taxon>Pentapetalae</taxon>
        <taxon>asterids</taxon>
        <taxon>lamiids</taxon>
        <taxon>Gentianales</taxon>
        <taxon>Rubiaceae</taxon>
        <taxon>Ixoroideae</taxon>
        <taxon>Gardenieae complex</taxon>
        <taxon>Bertiereae - Coffeeae clade</taxon>
        <taxon>Coffeeae</taxon>
        <taxon>Coffea</taxon>
    </lineage>
</organism>
<protein>
    <recommendedName>
        <fullName evidence="2">Retrotransposon gag domain-containing protein</fullName>
    </recommendedName>
</protein>
<feature type="region of interest" description="Disordered" evidence="1">
    <location>
        <begin position="441"/>
        <end position="496"/>
    </location>
</feature>
<dbReference type="InterPro" id="IPR005162">
    <property type="entry name" value="Retrotrans_gag_dom"/>
</dbReference>
<reference evidence="3" key="1">
    <citation type="journal article" date="2025" name="Foods">
        <title>Unveiling the Microbial Signatures of Arabica Coffee Cherries: Insights into Ripeness Specific Diversity, Functional Traits, and Implications for Quality and Safety.</title>
        <authorList>
            <consortium name="RefSeq"/>
            <person name="Tenea G.N."/>
            <person name="Cifuentes V."/>
            <person name="Reyes P."/>
            <person name="Cevallos-Vallejos M."/>
        </authorList>
    </citation>
    <scope>NUCLEOTIDE SEQUENCE [LARGE SCALE GENOMIC DNA]</scope>
</reference>
<reference evidence="4" key="2">
    <citation type="submission" date="2025-08" db="UniProtKB">
        <authorList>
            <consortium name="RefSeq"/>
        </authorList>
    </citation>
    <scope>IDENTIFICATION</scope>
    <source>
        <tissue evidence="4">Leaves</tissue>
    </source>
</reference>
<name>A0ABM4U0Z2_COFAR</name>
<gene>
    <name evidence="4" type="primary">LOC140004709</name>
</gene>
<dbReference type="Pfam" id="PF03732">
    <property type="entry name" value="Retrotrans_gag"/>
    <property type="match status" value="1"/>
</dbReference>
<evidence type="ECO:0000313" key="3">
    <source>
        <dbReference type="Proteomes" id="UP001652660"/>
    </source>
</evidence>
<dbReference type="Proteomes" id="UP001652660">
    <property type="component" value="Chromosome 1c"/>
</dbReference>
<evidence type="ECO:0000256" key="1">
    <source>
        <dbReference type="SAM" id="MobiDB-lite"/>
    </source>
</evidence>
<feature type="domain" description="Retrotransposon gag" evidence="2">
    <location>
        <begin position="248"/>
        <end position="337"/>
    </location>
</feature>
<keyword evidence="3" id="KW-1185">Reference proteome</keyword>
<evidence type="ECO:0000313" key="4">
    <source>
        <dbReference type="RefSeq" id="XP_071900951.1"/>
    </source>
</evidence>
<dbReference type="PANTHER" id="PTHR32108:SF9">
    <property type="entry name" value="REVERSE TRANSCRIPTASE RNASE H-LIKE DOMAIN-CONTAINING PROTEIN"/>
    <property type="match status" value="1"/>
</dbReference>
<dbReference type="GeneID" id="140004709"/>
<accession>A0ABM4U0Z2</accession>
<dbReference type="PANTHER" id="PTHR32108">
    <property type="entry name" value="DNA-DIRECTED RNA POLYMERASE SUBUNIT ALPHA"/>
    <property type="match status" value="1"/>
</dbReference>
<evidence type="ECO:0000259" key="2">
    <source>
        <dbReference type="Pfam" id="PF03732"/>
    </source>
</evidence>
<feature type="compositionally biased region" description="Polar residues" evidence="1">
    <location>
        <begin position="462"/>
        <end position="471"/>
    </location>
</feature>
<sequence length="818" mass="92795">MSTHPESSERSALIPFSDAANMGVQLSEMLTRFNELSAEMASQRRMIDQLVSNNTSGVQNEHTPIDDNQQDLKNPLPHMSHNQTMFVPPFTSPPGGTFTYPIPSLPHTYPNNVFVNPISHQIPQSYPQINLNIPSKPQEPHHPIPEPFILDVAFQAKAKVGEASTPIDKNLLKRLDRFDEFMKKSQGLNKHGGLNYDELCLFPDMQLPMGFKSPKFTKYDGTGNPKTHLRMFANKLGKPIDDENLPVRLFPESLEGDALDWYSNLKPEEMRTWLDLFTVFVRQYEYNCELAPTRTTLEGTKRKPSEDHKTYAKRWRKLAAKVEPPMTEEEIVPTFIKAHDPPYFEEIFRMTGCSFAAIVNKLEEFDEFMKAEKIVNVSTLKMQLEALQGQNKGGKKSQFKKKEGETAFVWDQGPSTRPRFSNRPTYLSPYTYYPNSRPVYHTTINHPRPRSNYTNVPAPPLQISQPNFQNRPQSPYNPRPTPPNNQTYNYPQTSEIPNRNQYRTFTNLGRPLDQLYQQLKAASKIGIVPPNTYPRGVPVGYDPQVICAYHSGSPDHSTINCWALKHKIQDMIDAGDIVLRRRGESGPNVSNNPLPEHKGTVGAITTEEQFEEPGQYIVDENEVIGIVEKPFVLEEGMSKNNGEPFILDLPEPVVLEFPEQSPVHNLQEVPWDYSEPALLIGDVEAPKEEGVTVAKFEKIVKENLMPSKPSVTEKEALAFLKLLKRSEFNVVGQLDKMPAQVSILDLLLTSEVHRDTLLKVLKEAQVPKNIPVDKFAHVVENVLVANYITFSDEDLTSEGIGHNKALYISVRCKWKVTA</sequence>
<proteinExistence type="predicted"/>
<feature type="compositionally biased region" description="Low complexity" evidence="1">
    <location>
        <begin position="484"/>
        <end position="493"/>
    </location>
</feature>